<protein>
    <submittedName>
        <fullName evidence="3">Dipeptidyl aminopeptidase-like protein 6</fullName>
    </submittedName>
</protein>
<feature type="region of interest" description="Disordered" evidence="1">
    <location>
        <begin position="282"/>
        <end position="308"/>
    </location>
</feature>
<feature type="region of interest" description="Disordered" evidence="1">
    <location>
        <begin position="1"/>
        <end position="26"/>
    </location>
</feature>
<dbReference type="Pfam" id="PF00930">
    <property type="entry name" value="DPPIV_N"/>
    <property type="match status" value="1"/>
</dbReference>
<evidence type="ECO:0000313" key="4">
    <source>
        <dbReference type="Proteomes" id="UP000700334"/>
    </source>
</evidence>
<organism evidence="3 4">
    <name type="scientific">Galemys pyrenaicus</name>
    <name type="common">Iberian desman</name>
    <name type="synonym">Pyrenean desman</name>
    <dbReference type="NCBI Taxonomy" id="202257"/>
    <lineage>
        <taxon>Eukaryota</taxon>
        <taxon>Metazoa</taxon>
        <taxon>Chordata</taxon>
        <taxon>Craniata</taxon>
        <taxon>Vertebrata</taxon>
        <taxon>Euteleostomi</taxon>
        <taxon>Mammalia</taxon>
        <taxon>Eutheria</taxon>
        <taxon>Laurasiatheria</taxon>
        <taxon>Eulipotyphla</taxon>
        <taxon>Talpidae</taxon>
        <taxon>Galemys</taxon>
    </lineage>
</organism>
<dbReference type="EMBL" id="JAGFMF010012182">
    <property type="protein sequence ID" value="KAG8506133.1"/>
    <property type="molecule type" value="Genomic_DNA"/>
</dbReference>
<dbReference type="GO" id="GO:0006508">
    <property type="term" value="P:proteolysis"/>
    <property type="evidence" value="ECO:0007669"/>
    <property type="project" value="InterPro"/>
</dbReference>
<sequence>MASACGMDTGQRARRRPGGASSWRCPGAASLARPAAPVLPGATTGPFTQSRGMVCQVRVCEVSLSGLSRPPPGWVSLSRNRCVRHSHSFRTIFIFENNIYYCAHVGKQAIRVVSTGREGAIYNGLSDWLYEGPRPCSHIIWCRRRERPPCRGLVGTVPVRGQSHRCRPSERGHAASLTPAAGSAPDSSGGRDPTAFSLPGPESLIRGRRPQLPLGAERPFGSPGVWRRHRVAWSALPPSNTITLAPSCPRCAKAGQRGEAGRSSASPDVGRARAPVSWSVAVSSRGAQAGPSGVRVPGPKPRAATPHTGPCAAAIAVKRPPVGPERLQGWAGVSVTLGRQVVGRSW</sequence>
<evidence type="ECO:0000313" key="3">
    <source>
        <dbReference type="EMBL" id="KAG8506133.1"/>
    </source>
</evidence>
<dbReference type="GO" id="GO:0004177">
    <property type="term" value="F:aminopeptidase activity"/>
    <property type="evidence" value="ECO:0007669"/>
    <property type="project" value="UniProtKB-KW"/>
</dbReference>
<feature type="domain" description="Dipeptidylpeptidase IV N-terminal" evidence="2">
    <location>
        <begin position="91"/>
        <end position="131"/>
    </location>
</feature>
<dbReference type="OrthoDB" id="16520at2759"/>
<reference evidence="3" key="1">
    <citation type="journal article" date="2021" name="Evol. Appl.">
        <title>The genome of the Pyrenean desman and the effects of bottlenecks and inbreeding on the genomic landscape of an endangered species.</title>
        <authorList>
            <person name="Escoda L."/>
            <person name="Castresana J."/>
        </authorList>
    </citation>
    <scope>NUCLEOTIDE SEQUENCE</scope>
    <source>
        <strain evidence="3">IBE-C5619</strain>
    </source>
</reference>
<name>A0A8J5ZHU9_GALPY</name>
<evidence type="ECO:0000259" key="2">
    <source>
        <dbReference type="Pfam" id="PF00930"/>
    </source>
</evidence>
<proteinExistence type="predicted"/>
<keyword evidence="4" id="KW-1185">Reference proteome</keyword>
<keyword evidence="3" id="KW-0378">Hydrolase</keyword>
<feature type="region of interest" description="Disordered" evidence="1">
    <location>
        <begin position="161"/>
        <end position="216"/>
    </location>
</feature>
<accession>A0A8J5ZHU9</accession>
<evidence type="ECO:0000256" key="1">
    <source>
        <dbReference type="SAM" id="MobiDB-lite"/>
    </source>
</evidence>
<keyword evidence="3" id="KW-0645">Protease</keyword>
<dbReference type="AlphaFoldDB" id="A0A8J5ZHU9"/>
<comment type="caution">
    <text evidence="3">The sequence shown here is derived from an EMBL/GenBank/DDBJ whole genome shotgun (WGS) entry which is preliminary data.</text>
</comment>
<keyword evidence="3" id="KW-0031">Aminopeptidase</keyword>
<dbReference type="Gene3D" id="2.140.10.30">
    <property type="entry name" value="Dipeptidylpeptidase IV, N-terminal domain"/>
    <property type="match status" value="1"/>
</dbReference>
<dbReference type="Proteomes" id="UP000700334">
    <property type="component" value="Unassembled WGS sequence"/>
</dbReference>
<gene>
    <name evidence="3" type="ORF">J0S82_020785</name>
</gene>
<dbReference type="InterPro" id="IPR002469">
    <property type="entry name" value="Peptidase_S9B_N"/>
</dbReference>